<feature type="transmembrane region" description="Helical" evidence="1">
    <location>
        <begin position="34"/>
        <end position="52"/>
    </location>
</feature>
<keyword evidence="1" id="KW-0812">Transmembrane</keyword>
<proteinExistence type="predicted"/>
<evidence type="ECO:0000313" key="2">
    <source>
        <dbReference type="EMBL" id="MCJ8211302.1"/>
    </source>
</evidence>
<comment type="caution">
    <text evidence="2">The sequence shown here is derived from an EMBL/GenBank/DDBJ whole genome shotgun (WGS) entry which is preliminary data.</text>
</comment>
<keyword evidence="3" id="KW-1185">Reference proteome</keyword>
<dbReference type="Proteomes" id="UP001139450">
    <property type="component" value="Unassembled WGS sequence"/>
</dbReference>
<dbReference type="AlphaFoldDB" id="A0A9X1X584"/>
<gene>
    <name evidence="2" type="ORF">MUY27_16405</name>
</gene>
<dbReference type="EMBL" id="JALJEJ010000009">
    <property type="protein sequence ID" value="MCJ8211302.1"/>
    <property type="molecule type" value="Genomic_DNA"/>
</dbReference>
<name>A0A9X1X584_9SPHI</name>
<accession>A0A9X1X584</accession>
<protein>
    <submittedName>
        <fullName evidence="2">Uncharacterized protein</fullName>
    </submittedName>
</protein>
<keyword evidence="1" id="KW-0472">Membrane</keyword>
<sequence length="57" mass="6374">MNSLKAILAAGYVFIVVLFLRSPFGWTFFLNNVLLFSAAALSLGTIIFLAIFKLKKY</sequence>
<feature type="transmembrane region" description="Helical" evidence="1">
    <location>
        <begin position="7"/>
        <end position="28"/>
    </location>
</feature>
<dbReference type="RefSeq" id="WP_245131793.1">
    <property type="nucleotide sequence ID" value="NZ_JALJEJ010000009.1"/>
</dbReference>
<evidence type="ECO:0000313" key="3">
    <source>
        <dbReference type="Proteomes" id="UP001139450"/>
    </source>
</evidence>
<organism evidence="2 3">
    <name type="scientific">Mucilaginibacter straminoryzae</name>
    <dbReference type="NCBI Taxonomy" id="2932774"/>
    <lineage>
        <taxon>Bacteria</taxon>
        <taxon>Pseudomonadati</taxon>
        <taxon>Bacteroidota</taxon>
        <taxon>Sphingobacteriia</taxon>
        <taxon>Sphingobacteriales</taxon>
        <taxon>Sphingobacteriaceae</taxon>
        <taxon>Mucilaginibacter</taxon>
    </lineage>
</organism>
<evidence type="ECO:0000256" key="1">
    <source>
        <dbReference type="SAM" id="Phobius"/>
    </source>
</evidence>
<reference evidence="2" key="1">
    <citation type="submission" date="2022-04" db="EMBL/GenBank/DDBJ databases">
        <title>Mucilaginibacter sp. RS28 isolated from freshwater.</title>
        <authorList>
            <person name="Ko S.-R."/>
        </authorList>
    </citation>
    <scope>NUCLEOTIDE SEQUENCE</scope>
    <source>
        <strain evidence="2">RS28</strain>
    </source>
</reference>
<keyword evidence="1" id="KW-1133">Transmembrane helix</keyword>